<organism evidence="1 2">
    <name type="scientific">Halobacterium salinarum (strain ATCC 700922 / JCM 11081 / NRC-1)</name>
    <name type="common">Halobacterium halobium</name>
    <dbReference type="NCBI Taxonomy" id="64091"/>
    <lineage>
        <taxon>Archaea</taxon>
        <taxon>Methanobacteriati</taxon>
        <taxon>Methanobacteriota</taxon>
        <taxon>Stenosarchaea group</taxon>
        <taxon>Halobacteria</taxon>
        <taxon>Halobacteriales</taxon>
        <taxon>Halobacteriaceae</taxon>
        <taxon>Halobacterium</taxon>
        <taxon>Halobacterium salinarum NRC-34001</taxon>
    </lineage>
</organism>
<dbReference type="KEGG" id="hal:VNG_0261H"/>
<dbReference type="AlphaFoldDB" id="Q9HSF2"/>
<dbReference type="PIR" id="C84186">
    <property type="entry name" value="C84186"/>
</dbReference>
<reference evidence="1 2" key="1">
    <citation type="journal article" date="2000" name="Proc. Natl. Acad. Sci. U.S.A.">
        <title>Genome sequence of Halobacterium species NRC-1.</title>
        <authorList>
            <person name="Ng W.V."/>
            <person name="Kennedy S.P."/>
            <person name="Mahairas G.G."/>
            <person name="Berquist B."/>
            <person name="Pan M."/>
            <person name="Shukla H.D."/>
            <person name="Lasky S.R."/>
            <person name="Baliga N.S."/>
            <person name="Thorsson V."/>
            <person name="Sbrogna J."/>
            <person name="Swartzell S."/>
            <person name="Weir D."/>
            <person name="Hall J."/>
            <person name="Dahl T.A."/>
            <person name="Welti R."/>
            <person name="Goo Y.A."/>
            <person name="Leithauser B."/>
            <person name="Keller K."/>
            <person name="Cruz R."/>
            <person name="Danson M.J."/>
            <person name="Hough D.W."/>
            <person name="Maddocks D.G."/>
            <person name="Jablonski P.E."/>
            <person name="Krebs M.P."/>
            <person name="Angevine C.M."/>
            <person name="Dale H."/>
            <person name="Isenbarger T.A."/>
            <person name="Peck R.F."/>
            <person name="Pohlschroder M."/>
            <person name="Spudich J.L."/>
            <person name="Jung K.W."/>
            <person name="Alam M."/>
            <person name="Freitas T."/>
            <person name="Hou S."/>
            <person name="Daniels C.J."/>
            <person name="Dennis P.P."/>
            <person name="Omer A.D."/>
            <person name="Ebhardt H."/>
            <person name="Lowe T.M."/>
            <person name="Liang P."/>
            <person name="Riley M."/>
            <person name="Hood L."/>
            <person name="DasSarma S."/>
        </authorList>
    </citation>
    <scope>NUCLEOTIDE SEQUENCE [LARGE SCALE GENOMIC DNA]</scope>
    <source>
        <strain evidence="2">ATCC 700922 / JCM 11081 / NRC-1</strain>
    </source>
</reference>
<protein>
    <submittedName>
        <fullName evidence="1">Uncharacterized protein</fullName>
    </submittedName>
</protein>
<dbReference type="EMBL" id="AE004437">
    <property type="protein sequence ID" value="AAG18855.1"/>
    <property type="molecule type" value="Genomic_DNA"/>
</dbReference>
<dbReference type="PaxDb" id="64091-VNG_0261H"/>
<accession>Q9HSF2</accession>
<dbReference type="HOGENOM" id="CLU_214144_0_0_2"/>
<sequence>MDDYLRRAAVRSVAMSTDTPTVGVDHPTVVPLNFDADAADTADADADTDHTH</sequence>
<evidence type="ECO:0000313" key="2">
    <source>
        <dbReference type="Proteomes" id="UP000000554"/>
    </source>
</evidence>
<evidence type="ECO:0000313" key="1">
    <source>
        <dbReference type="EMBL" id="AAG18855.1"/>
    </source>
</evidence>
<dbReference type="InParanoid" id="Q9HSF2"/>
<name>Q9HSF2_HALSA</name>
<dbReference type="Proteomes" id="UP000000554">
    <property type="component" value="Chromosome"/>
</dbReference>
<dbReference type="STRING" id="64091.VNG_0261H"/>
<gene>
    <name evidence="1" type="ordered locus">VNG_0261H</name>
</gene>
<dbReference type="PATRIC" id="fig|64091.14.peg.191"/>
<proteinExistence type="predicted"/>
<keyword evidence="2" id="KW-1185">Reference proteome</keyword>